<gene>
    <name evidence="6" type="primary">Mo06638</name>
    <name evidence="6" type="ORF">E5Q_06638</name>
</gene>
<evidence type="ECO:0000256" key="2">
    <source>
        <dbReference type="ARBA" id="ARBA00022884"/>
    </source>
</evidence>
<dbReference type="SUPFAM" id="SSF54928">
    <property type="entry name" value="RNA-binding domain, RBD"/>
    <property type="match status" value="2"/>
</dbReference>
<keyword evidence="1" id="KW-0677">Repeat</keyword>
<organism evidence="6 7">
    <name type="scientific">Mixia osmundae (strain CBS 9802 / IAM 14324 / JCM 22182 / KY 12970)</name>
    <dbReference type="NCBI Taxonomy" id="764103"/>
    <lineage>
        <taxon>Eukaryota</taxon>
        <taxon>Fungi</taxon>
        <taxon>Dikarya</taxon>
        <taxon>Basidiomycota</taxon>
        <taxon>Pucciniomycotina</taxon>
        <taxon>Mixiomycetes</taxon>
        <taxon>Mixiales</taxon>
        <taxon>Mixiaceae</taxon>
        <taxon>Mixia</taxon>
    </lineage>
</organism>
<dbReference type="PROSITE" id="PS50102">
    <property type="entry name" value="RRM"/>
    <property type="match status" value="3"/>
</dbReference>
<evidence type="ECO:0000256" key="1">
    <source>
        <dbReference type="ARBA" id="ARBA00022737"/>
    </source>
</evidence>
<comment type="caution">
    <text evidence="6">The sequence shown here is derived from an EMBL/GenBank/DDBJ whole genome shotgun (WGS) entry which is preliminary data.</text>
</comment>
<dbReference type="Gene3D" id="3.30.70.330">
    <property type="match status" value="3"/>
</dbReference>
<dbReference type="InterPro" id="IPR012677">
    <property type="entry name" value="Nucleotide-bd_a/b_plait_sf"/>
</dbReference>
<reference evidence="6 7" key="2">
    <citation type="journal article" date="2012" name="Open Biol.">
        <title>Characteristics of nucleosomes and linker DNA regions on the genome of the basidiomycete Mixia osmundae revealed by mono- and dinucleosome mapping.</title>
        <authorList>
            <person name="Nishida H."/>
            <person name="Kondo S."/>
            <person name="Matsumoto T."/>
            <person name="Suzuki Y."/>
            <person name="Yoshikawa H."/>
            <person name="Taylor T.D."/>
            <person name="Sugiyama J."/>
        </authorList>
    </citation>
    <scope>NUCLEOTIDE SEQUENCE [LARGE SCALE GENOMIC DNA]</scope>
    <source>
        <strain evidence="7">CBS 9802 / IAM 14324 / JCM 22182 / KY 12970</strain>
    </source>
</reference>
<dbReference type="EMBL" id="BABT02000243">
    <property type="protein sequence ID" value="GAA99935.1"/>
    <property type="molecule type" value="Genomic_DNA"/>
</dbReference>
<keyword evidence="7" id="KW-1185">Reference proteome</keyword>
<dbReference type="HOGENOM" id="CLU_409429_0_0_1"/>
<dbReference type="CDD" id="cd00590">
    <property type="entry name" value="RRM_SF"/>
    <property type="match status" value="3"/>
</dbReference>
<proteinExistence type="predicted"/>
<dbReference type="InParanoid" id="G7EAS5"/>
<dbReference type="Proteomes" id="UP000009131">
    <property type="component" value="Unassembled WGS sequence"/>
</dbReference>
<reference evidence="6 7" key="1">
    <citation type="journal article" date="2011" name="J. Gen. Appl. Microbiol.">
        <title>Draft genome sequencing of the enigmatic basidiomycete Mixia osmundae.</title>
        <authorList>
            <person name="Nishida H."/>
            <person name="Nagatsuka Y."/>
            <person name="Sugiyama J."/>
        </authorList>
    </citation>
    <scope>NUCLEOTIDE SEQUENCE [LARGE SCALE GENOMIC DNA]</scope>
    <source>
        <strain evidence="7">CBS 9802 / IAM 14324 / JCM 22182 / KY 12970</strain>
    </source>
</reference>
<dbReference type="PANTHER" id="PTHR24012">
    <property type="entry name" value="RNA BINDING PROTEIN"/>
    <property type="match status" value="1"/>
</dbReference>
<sequence>MRSNSHSPTFEPTTVMPMLVDADFPKVLISGLPVEVPFKDVKELFARFGVIVGLSRDVGVEMCEIAYVDAQSAHDAVDALNGASYFGNPLIVTTTATRTEAQTSDGRASGLRAALERLGPLRIQSTVRASEVTQSSPNSATVEKPLARNLYVLNLALDMSNLELKAIFEVYGEVLHVCVLATLDNMGRRRAFVDMESADAASKALKGLHNTIIRGHRLDCSYAIHQRDTVGAPTPAQTTYYPPTSKDGFALPRKITQNRVVPVPGQSIIARRAQLGQIQDRRPSPLAGFESAYTAWQTMPAASRSAAGEPYGSFQDGLATRLPSPQIATGFDSIADGVALGLKSLRSPRFADSSFAIGTPSNSPDRDESELSPAAAIRTILISGLSPAMVRNDEDLHKVFSKYGRIDEAILTMSEFGFATGKARVTYANTEDAAYAVTRSYELSLGGQKVLVARAAEYNHMTTDANVLVNHSSRLGQMRLSSMPSATSGLISAGVRPASSISLRAPRSPWGDVMPKSSLSAVVGHAGRDVFAPGESYFPTNFVEDQDKTPEFDGSPDSNKSAGVIGDSKLSAAAPPFFAPISARSTSQGTDGTDTSQHHDSSLSGSSMCISSSETSFFGSEASTTADVAELASGCGFPPYVLDVEKMVSDAEEKQDARDLSYDALHAKHTDSEGVSPHLEMLSIAI</sequence>
<feature type="domain" description="RRM" evidence="5">
    <location>
        <begin position="148"/>
        <end position="225"/>
    </location>
</feature>
<feature type="region of interest" description="Disordered" evidence="4">
    <location>
        <begin position="542"/>
        <end position="565"/>
    </location>
</feature>
<name>G7EAS5_MIXOS</name>
<dbReference type="Pfam" id="PF00076">
    <property type="entry name" value="RRM_1"/>
    <property type="match status" value="3"/>
</dbReference>
<dbReference type="SMART" id="SM00360">
    <property type="entry name" value="RRM"/>
    <property type="match status" value="3"/>
</dbReference>
<accession>G7EAS5</accession>
<feature type="domain" description="RRM" evidence="5">
    <location>
        <begin position="25"/>
        <end position="97"/>
    </location>
</feature>
<dbReference type="STRING" id="764103.G7EAS5"/>
<feature type="region of interest" description="Disordered" evidence="4">
    <location>
        <begin position="581"/>
        <end position="607"/>
    </location>
</feature>
<dbReference type="AlphaFoldDB" id="G7EAS5"/>
<dbReference type="eggNOG" id="ENOG502S8U9">
    <property type="taxonomic scope" value="Eukaryota"/>
</dbReference>
<dbReference type="OrthoDB" id="6159137at2759"/>
<dbReference type="InterPro" id="IPR035979">
    <property type="entry name" value="RBD_domain_sf"/>
</dbReference>
<dbReference type="GO" id="GO:0003723">
    <property type="term" value="F:RNA binding"/>
    <property type="evidence" value="ECO:0007669"/>
    <property type="project" value="UniProtKB-UniRule"/>
</dbReference>
<feature type="compositionally biased region" description="Low complexity" evidence="4">
    <location>
        <begin position="581"/>
        <end position="595"/>
    </location>
</feature>
<feature type="domain" description="RRM" evidence="5">
    <location>
        <begin position="378"/>
        <end position="457"/>
    </location>
</feature>
<keyword evidence="2 3" id="KW-0694">RNA-binding</keyword>
<dbReference type="InterPro" id="IPR000504">
    <property type="entry name" value="RRM_dom"/>
</dbReference>
<evidence type="ECO:0000313" key="6">
    <source>
        <dbReference type="EMBL" id="GAA99935.1"/>
    </source>
</evidence>
<evidence type="ECO:0000256" key="4">
    <source>
        <dbReference type="SAM" id="MobiDB-lite"/>
    </source>
</evidence>
<evidence type="ECO:0000313" key="7">
    <source>
        <dbReference type="Proteomes" id="UP000009131"/>
    </source>
</evidence>
<evidence type="ECO:0000259" key="5">
    <source>
        <dbReference type="PROSITE" id="PS50102"/>
    </source>
</evidence>
<evidence type="ECO:0000256" key="3">
    <source>
        <dbReference type="PROSITE-ProRule" id="PRU00176"/>
    </source>
</evidence>
<protein>
    <recommendedName>
        <fullName evidence="5">RRM domain-containing protein</fullName>
    </recommendedName>
</protein>